<proteinExistence type="inferred from homology"/>
<dbReference type="InterPro" id="IPR029026">
    <property type="entry name" value="tRNA_m1G_MTases_N"/>
</dbReference>
<gene>
    <name evidence="5 7" type="primary">trmJ</name>
    <name evidence="7" type="ORF">GCM10022278_17460</name>
</gene>
<dbReference type="NCBIfam" id="TIGR00050">
    <property type="entry name" value="rRNA_methyl_1"/>
    <property type="match status" value="1"/>
</dbReference>
<dbReference type="Gene3D" id="3.40.1280.10">
    <property type="match status" value="1"/>
</dbReference>
<keyword evidence="5" id="KW-0963">Cytoplasm</keyword>
<keyword evidence="4 5" id="KW-0949">S-adenosyl-L-methionine</keyword>
<comment type="catalytic activity">
    <reaction evidence="5">
        <text>uridine(32) in tRNA + S-adenosyl-L-methionine = 2'-O-methyluridine(32) in tRNA + S-adenosyl-L-homocysteine + H(+)</text>
        <dbReference type="Rhea" id="RHEA:42936"/>
        <dbReference type="Rhea" id="RHEA-COMP:10107"/>
        <dbReference type="Rhea" id="RHEA-COMP:10290"/>
        <dbReference type="ChEBI" id="CHEBI:15378"/>
        <dbReference type="ChEBI" id="CHEBI:57856"/>
        <dbReference type="ChEBI" id="CHEBI:59789"/>
        <dbReference type="ChEBI" id="CHEBI:65315"/>
        <dbReference type="ChEBI" id="CHEBI:74478"/>
        <dbReference type="EC" id="2.1.1.200"/>
    </reaction>
</comment>
<feature type="domain" description="tRNA/rRNA methyltransferase SpoU type" evidence="6">
    <location>
        <begin position="5"/>
        <end position="160"/>
    </location>
</feature>
<comment type="subcellular location">
    <subcellularLocation>
        <location evidence="5">Cytoplasm</location>
    </subcellularLocation>
</comment>
<organism evidence="7 8">
    <name type="scientific">Allohahella marinimesophila</name>
    <dbReference type="NCBI Taxonomy" id="1054972"/>
    <lineage>
        <taxon>Bacteria</taxon>
        <taxon>Pseudomonadati</taxon>
        <taxon>Pseudomonadota</taxon>
        <taxon>Gammaproteobacteria</taxon>
        <taxon>Oceanospirillales</taxon>
        <taxon>Hahellaceae</taxon>
        <taxon>Allohahella</taxon>
    </lineage>
</organism>
<comment type="caution">
    <text evidence="7">The sequence shown here is derived from an EMBL/GenBank/DDBJ whole genome shotgun (WGS) entry which is preliminary data.</text>
</comment>
<dbReference type="RefSeq" id="WP_344805363.1">
    <property type="nucleotide sequence ID" value="NZ_BAABBO010000007.1"/>
</dbReference>
<evidence type="ECO:0000256" key="2">
    <source>
        <dbReference type="ARBA" id="ARBA00022603"/>
    </source>
</evidence>
<dbReference type="PIRSF" id="PIRSF004808">
    <property type="entry name" value="LasT"/>
    <property type="match status" value="1"/>
</dbReference>
<keyword evidence="3" id="KW-0808">Transferase</keyword>
<accession>A0ABP7P4Z6</accession>
<dbReference type="PANTHER" id="PTHR42786:SF2">
    <property type="entry name" value="TRNA (CYTIDINE_URIDINE-2'-O-)-METHYLTRANSFERASE TRMJ"/>
    <property type="match status" value="1"/>
</dbReference>
<dbReference type="InterPro" id="IPR029028">
    <property type="entry name" value="Alpha/beta_knot_MTases"/>
</dbReference>
<dbReference type="EMBL" id="BAABBO010000007">
    <property type="protein sequence ID" value="GAA3959740.1"/>
    <property type="molecule type" value="Genomic_DNA"/>
</dbReference>
<dbReference type="EC" id="2.1.1.200" evidence="5"/>
<keyword evidence="8" id="KW-1185">Reference proteome</keyword>
<evidence type="ECO:0000313" key="8">
    <source>
        <dbReference type="Proteomes" id="UP001501337"/>
    </source>
</evidence>
<dbReference type="Gene3D" id="1.10.8.590">
    <property type="match status" value="1"/>
</dbReference>
<dbReference type="PANTHER" id="PTHR42786">
    <property type="entry name" value="TRNA/RRNA METHYLTRANSFERASE"/>
    <property type="match status" value="1"/>
</dbReference>
<evidence type="ECO:0000256" key="4">
    <source>
        <dbReference type="ARBA" id="ARBA00022691"/>
    </source>
</evidence>
<dbReference type="Proteomes" id="UP001501337">
    <property type="component" value="Unassembled WGS sequence"/>
</dbReference>
<keyword evidence="2 5" id="KW-0489">Methyltransferase</keyword>
<evidence type="ECO:0000256" key="3">
    <source>
        <dbReference type="ARBA" id="ARBA00022679"/>
    </source>
</evidence>
<name>A0ABP7P4Z6_9GAMM</name>
<dbReference type="InterPro" id="IPR001537">
    <property type="entry name" value="SpoU_MeTrfase"/>
</dbReference>
<evidence type="ECO:0000259" key="6">
    <source>
        <dbReference type="Pfam" id="PF00588"/>
    </source>
</evidence>
<dbReference type="CDD" id="cd18093">
    <property type="entry name" value="SpoU-like_TrmJ"/>
    <property type="match status" value="1"/>
</dbReference>
<sequence>MSPQIRLVLVRTSHPGNIGAVVRLMKNMALTQLVLVRPDGGREAVLSEVAVARAAGGAALLQQAILADSLAEAVADCDWVAGTSARSRSMPWPVQSPRAFIDELESAPSSGPRSIAVVFGREDSGLTNEELQLCNRHIMIPANPEYPVLNIAMAAQIMAYELYQMMLRWQPGRRPLEADAEAPLASSADVEAVVGALTELAVSAGFLDPAEPRQFGTHIRRLFRRAPVQREETNLLRGLLKALQRKLP</sequence>
<evidence type="ECO:0000256" key="5">
    <source>
        <dbReference type="RuleBase" id="RU362024"/>
    </source>
</evidence>
<evidence type="ECO:0000313" key="7">
    <source>
        <dbReference type="EMBL" id="GAA3959740.1"/>
    </source>
</evidence>
<comment type="subunit">
    <text evidence="5">Homodimer.</text>
</comment>
<evidence type="ECO:0000256" key="1">
    <source>
        <dbReference type="ARBA" id="ARBA00007228"/>
    </source>
</evidence>
<comment type="catalytic activity">
    <reaction evidence="5">
        <text>cytidine(32) in tRNA + S-adenosyl-L-methionine = 2'-O-methylcytidine(32) in tRNA + S-adenosyl-L-homocysteine + H(+)</text>
        <dbReference type="Rhea" id="RHEA:42932"/>
        <dbReference type="Rhea" id="RHEA-COMP:10288"/>
        <dbReference type="Rhea" id="RHEA-COMP:10289"/>
        <dbReference type="ChEBI" id="CHEBI:15378"/>
        <dbReference type="ChEBI" id="CHEBI:57856"/>
        <dbReference type="ChEBI" id="CHEBI:59789"/>
        <dbReference type="ChEBI" id="CHEBI:74495"/>
        <dbReference type="ChEBI" id="CHEBI:82748"/>
        <dbReference type="EC" id="2.1.1.200"/>
    </reaction>
</comment>
<dbReference type="SUPFAM" id="SSF75217">
    <property type="entry name" value="alpha/beta knot"/>
    <property type="match status" value="1"/>
</dbReference>
<protein>
    <recommendedName>
        <fullName evidence="5">tRNA (cytidine/uridine-2'-O-)-methyltransferase TrmJ</fullName>
        <ecNumber evidence="5">2.1.1.200</ecNumber>
    </recommendedName>
    <alternativeName>
        <fullName evidence="5">tRNA (cytidine(32)/uridine(32)-2'-O)-methyltransferase</fullName>
    </alternativeName>
    <alternativeName>
        <fullName evidence="5">tRNA Cm32/Um32 methyltransferase</fullName>
    </alternativeName>
</protein>
<dbReference type="Pfam" id="PF00588">
    <property type="entry name" value="SpoU_methylase"/>
    <property type="match status" value="1"/>
</dbReference>
<comment type="function">
    <text evidence="5">Catalyzes the formation of 2'O-methylated cytidine (Cm32) or 2'O-methylated uridine (Um32) at position 32 in tRNA.</text>
</comment>
<comment type="similarity">
    <text evidence="1">Belongs to the class IV-like SAM-binding methyltransferase superfamily. RNA methyltransferase TrmH family.</text>
</comment>
<dbReference type="InterPro" id="IPR004384">
    <property type="entry name" value="RNA_MeTrfase_TrmJ/LasT"/>
</dbReference>
<reference evidence="8" key="1">
    <citation type="journal article" date="2019" name="Int. J. Syst. Evol. Microbiol.">
        <title>The Global Catalogue of Microorganisms (GCM) 10K type strain sequencing project: providing services to taxonomists for standard genome sequencing and annotation.</title>
        <authorList>
            <consortium name="The Broad Institute Genomics Platform"/>
            <consortium name="The Broad Institute Genome Sequencing Center for Infectious Disease"/>
            <person name="Wu L."/>
            <person name="Ma J."/>
        </authorList>
    </citation>
    <scope>NUCLEOTIDE SEQUENCE [LARGE SCALE GENOMIC DNA]</scope>
    <source>
        <strain evidence="8">JCM 17555</strain>
    </source>
</reference>
<keyword evidence="5" id="KW-0819">tRNA processing</keyword>